<proteinExistence type="predicted"/>
<comment type="caution">
    <text evidence="2">The sequence shown here is derived from an EMBL/GenBank/DDBJ whole genome shotgun (WGS) entry which is preliminary data.</text>
</comment>
<keyword evidence="3" id="KW-1185">Reference proteome</keyword>
<name>A0A8S4MNN6_BRALA</name>
<dbReference type="AlphaFoldDB" id="A0A8S4MNN6"/>
<dbReference type="Proteomes" id="UP000838412">
    <property type="component" value="Unassembled WGS sequence"/>
</dbReference>
<sequence length="222" mass="23927">MGSLVTRLRRETDTGVKASHSHNVPGMRSDHHQPEPLLMPELQTQVSVSTATGEKDNEDAKEVCLGPRQLFVKDLHGNTRCVDVQEETTIAELTLQLETEKILPPGGSLMAGSKKLKKTQLMSEVPSNIEVVLALCGGAPTSSKPRQLFVKDLHGNTRCVDVQEETTIAELTLQLETEKILPPGGSLMAGSKKLKKTQLMSEVPSNIEVVLALCGGAPTSSK</sequence>
<gene>
    <name evidence="2" type="primary">UBC</name>
    <name evidence="2" type="ORF">BLAG_LOCUS26076</name>
</gene>
<reference evidence="2" key="1">
    <citation type="submission" date="2022-01" db="EMBL/GenBank/DDBJ databases">
        <authorList>
            <person name="Braso-Vives M."/>
        </authorList>
    </citation>
    <scope>NUCLEOTIDE SEQUENCE</scope>
</reference>
<evidence type="ECO:0000256" key="1">
    <source>
        <dbReference type="SAM" id="MobiDB-lite"/>
    </source>
</evidence>
<dbReference type="EMBL" id="CAKMNS010000219">
    <property type="protein sequence ID" value="CAH1277254.1"/>
    <property type="molecule type" value="Genomic_DNA"/>
</dbReference>
<feature type="region of interest" description="Disordered" evidence="1">
    <location>
        <begin position="1"/>
        <end position="34"/>
    </location>
</feature>
<dbReference type="OrthoDB" id="10177786at2759"/>
<evidence type="ECO:0000313" key="3">
    <source>
        <dbReference type="Proteomes" id="UP000838412"/>
    </source>
</evidence>
<accession>A0A8S4MNN6</accession>
<organism evidence="2 3">
    <name type="scientific">Branchiostoma lanceolatum</name>
    <name type="common">Common lancelet</name>
    <name type="synonym">Amphioxus lanceolatum</name>
    <dbReference type="NCBI Taxonomy" id="7740"/>
    <lineage>
        <taxon>Eukaryota</taxon>
        <taxon>Metazoa</taxon>
        <taxon>Chordata</taxon>
        <taxon>Cephalochordata</taxon>
        <taxon>Leptocardii</taxon>
        <taxon>Amphioxiformes</taxon>
        <taxon>Branchiostomatidae</taxon>
        <taxon>Branchiostoma</taxon>
    </lineage>
</organism>
<protein>
    <submittedName>
        <fullName evidence="2">UBC protein</fullName>
    </submittedName>
</protein>
<evidence type="ECO:0000313" key="2">
    <source>
        <dbReference type="EMBL" id="CAH1277254.1"/>
    </source>
</evidence>